<evidence type="ECO:0000313" key="4">
    <source>
        <dbReference type="Proteomes" id="UP000238730"/>
    </source>
</evidence>
<dbReference type="PANTHER" id="PTHR30204">
    <property type="entry name" value="REDOX-CYCLING DRUG-SENSING TRANSCRIPTIONAL ACTIVATOR SOXR"/>
    <property type="match status" value="1"/>
</dbReference>
<reference evidence="3 4" key="1">
    <citation type="submission" date="2016-12" db="EMBL/GenBank/DDBJ databases">
        <title>Diversity of luminous bacteria.</title>
        <authorList>
            <person name="Yoshizawa S."/>
            <person name="Kogure K."/>
        </authorList>
    </citation>
    <scope>NUCLEOTIDE SEQUENCE [LARGE SCALE GENOMIC DNA]</scope>
    <source>
        <strain evidence="3 4">LC1-200</strain>
    </source>
</reference>
<dbReference type="Proteomes" id="UP000238730">
    <property type="component" value="Unassembled WGS sequence"/>
</dbReference>
<gene>
    <name evidence="3" type="ORF">BTO08_20550</name>
</gene>
<evidence type="ECO:0000259" key="2">
    <source>
        <dbReference type="PROSITE" id="PS50937"/>
    </source>
</evidence>
<dbReference type="CDD" id="cd04776">
    <property type="entry name" value="HTH_GnyR"/>
    <property type="match status" value="1"/>
</dbReference>
<dbReference type="InterPro" id="IPR000551">
    <property type="entry name" value="MerR-type_HTH_dom"/>
</dbReference>
<proteinExistence type="predicted"/>
<keyword evidence="1" id="KW-0238">DNA-binding</keyword>
<dbReference type="AlphaFoldDB" id="A0A2S7VKM3"/>
<dbReference type="PROSITE" id="PS50937">
    <property type="entry name" value="HTH_MERR_2"/>
    <property type="match status" value="1"/>
</dbReference>
<dbReference type="SUPFAM" id="SSF46955">
    <property type="entry name" value="Putative DNA-binding domain"/>
    <property type="match status" value="1"/>
</dbReference>
<accession>A0A2S7VKM3</accession>
<dbReference type="Pfam" id="PF13411">
    <property type="entry name" value="MerR_1"/>
    <property type="match status" value="1"/>
</dbReference>
<organism evidence="3 4">
    <name type="scientific">Photobacterium angustum</name>
    <dbReference type="NCBI Taxonomy" id="661"/>
    <lineage>
        <taxon>Bacteria</taxon>
        <taxon>Pseudomonadati</taxon>
        <taxon>Pseudomonadota</taxon>
        <taxon>Gammaproteobacteria</taxon>
        <taxon>Vibrionales</taxon>
        <taxon>Vibrionaceae</taxon>
        <taxon>Photobacterium</taxon>
    </lineage>
</organism>
<evidence type="ECO:0000256" key="1">
    <source>
        <dbReference type="ARBA" id="ARBA00023125"/>
    </source>
</evidence>
<dbReference type="GO" id="GO:0003677">
    <property type="term" value="F:DNA binding"/>
    <property type="evidence" value="ECO:0007669"/>
    <property type="project" value="UniProtKB-KW"/>
</dbReference>
<dbReference type="PANTHER" id="PTHR30204:SF58">
    <property type="entry name" value="HTH-TYPE TRANSCRIPTIONAL REGULATOR YFMP"/>
    <property type="match status" value="1"/>
</dbReference>
<comment type="caution">
    <text evidence="3">The sequence shown here is derived from an EMBL/GenBank/DDBJ whole genome shotgun (WGS) entry which is preliminary data.</text>
</comment>
<feature type="domain" description="HTH merR-type" evidence="2">
    <location>
        <begin position="3"/>
        <end position="70"/>
    </location>
</feature>
<dbReference type="RefSeq" id="WP_105062410.1">
    <property type="nucleotide sequence ID" value="NZ_MSCJ01000003.1"/>
</dbReference>
<name>A0A2S7VKM3_PHOAN</name>
<dbReference type="InterPro" id="IPR047057">
    <property type="entry name" value="MerR_fam"/>
</dbReference>
<dbReference type="SMART" id="SM00422">
    <property type="entry name" value="HTH_MERR"/>
    <property type="match status" value="1"/>
</dbReference>
<sequence length="128" mass="15067">MMTFKISELANEFKITPRSIRFYEDIGLLSPKRDGVNRVYGRRDKIRLGLILRGKRLGFSLQEIGELFSLYDDNKSHDQLLSMIDIIVQKQRQLTHQRADIDITLIELERAKKRCKQALIKSDLYKNK</sequence>
<protein>
    <submittedName>
        <fullName evidence="3">MerR family transcriptional regulator</fullName>
    </submittedName>
</protein>
<dbReference type="InterPro" id="IPR009061">
    <property type="entry name" value="DNA-bd_dom_put_sf"/>
</dbReference>
<dbReference type="GO" id="GO:0003700">
    <property type="term" value="F:DNA-binding transcription factor activity"/>
    <property type="evidence" value="ECO:0007669"/>
    <property type="project" value="InterPro"/>
</dbReference>
<dbReference type="OrthoDB" id="9803659at2"/>
<evidence type="ECO:0000313" key="3">
    <source>
        <dbReference type="EMBL" id="PQJ62618.1"/>
    </source>
</evidence>
<dbReference type="EMBL" id="MSCJ01000003">
    <property type="protein sequence ID" value="PQJ62618.1"/>
    <property type="molecule type" value="Genomic_DNA"/>
</dbReference>
<dbReference type="Gene3D" id="1.10.1660.10">
    <property type="match status" value="1"/>
</dbReference>